<dbReference type="Proteomes" id="UP001501005">
    <property type="component" value="Unassembled WGS sequence"/>
</dbReference>
<protein>
    <recommendedName>
        <fullName evidence="4">SpoVT-AbrB domain-containing protein</fullName>
    </recommendedName>
</protein>
<evidence type="ECO:0000313" key="3">
    <source>
        <dbReference type="Proteomes" id="UP001501005"/>
    </source>
</evidence>
<accession>A0ABN1PWC8</accession>
<evidence type="ECO:0000313" key="2">
    <source>
        <dbReference type="EMBL" id="GAA0934182.1"/>
    </source>
</evidence>
<comment type="caution">
    <text evidence="2">The sequence shown here is derived from an EMBL/GenBank/DDBJ whole genome shotgun (WGS) entry which is preliminary data.</text>
</comment>
<sequence length="80" mass="8579">MGKEIAHADSRSIQGNGDSFSITIPKKGARKIGIDPEDLEDHDAFVVLYKDGTLEASLPDSLLPDPEPESDTGRVTIDAD</sequence>
<feature type="compositionally biased region" description="Basic and acidic residues" evidence="1">
    <location>
        <begin position="1"/>
        <end position="10"/>
    </location>
</feature>
<dbReference type="EMBL" id="BAAAHG010000131">
    <property type="protein sequence ID" value="GAA0934182.1"/>
    <property type="molecule type" value="Genomic_DNA"/>
</dbReference>
<name>A0ABN1PWC8_9ACTN</name>
<organism evidence="2 3">
    <name type="scientific">Streptomyces thermoalcalitolerans</name>
    <dbReference type="NCBI Taxonomy" id="65605"/>
    <lineage>
        <taxon>Bacteria</taxon>
        <taxon>Bacillati</taxon>
        <taxon>Actinomycetota</taxon>
        <taxon>Actinomycetes</taxon>
        <taxon>Kitasatosporales</taxon>
        <taxon>Streptomycetaceae</taxon>
        <taxon>Streptomyces</taxon>
    </lineage>
</organism>
<evidence type="ECO:0000256" key="1">
    <source>
        <dbReference type="SAM" id="MobiDB-lite"/>
    </source>
</evidence>
<evidence type="ECO:0008006" key="4">
    <source>
        <dbReference type="Google" id="ProtNLM"/>
    </source>
</evidence>
<feature type="region of interest" description="Disordered" evidence="1">
    <location>
        <begin position="1"/>
        <end position="21"/>
    </location>
</feature>
<proteinExistence type="predicted"/>
<feature type="compositionally biased region" description="Polar residues" evidence="1">
    <location>
        <begin position="11"/>
        <end position="21"/>
    </location>
</feature>
<reference evidence="2 3" key="1">
    <citation type="journal article" date="2019" name="Int. J. Syst. Evol. Microbiol.">
        <title>The Global Catalogue of Microorganisms (GCM) 10K type strain sequencing project: providing services to taxonomists for standard genome sequencing and annotation.</title>
        <authorList>
            <consortium name="The Broad Institute Genomics Platform"/>
            <consortium name="The Broad Institute Genome Sequencing Center for Infectious Disease"/>
            <person name="Wu L."/>
            <person name="Ma J."/>
        </authorList>
    </citation>
    <scope>NUCLEOTIDE SEQUENCE [LARGE SCALE GENOMIC DNA]</scope>
    <source>
        <strain evidence="2 3">JCM 10673</strain>
    </source>
</reference>
<keyword evidence="3" id="KW-1185">Reference proteome</keyword>
<gene>
    <name evidence="2" type="ORF">GCM10009549_58150</name>
</gene>
<feature type="region of interest" description="Disordered" evidence="1">
    <location>
        <begin position="57"/>
        <end position="80"/>
    </location>
</feature>